<dbReference type="AlphaFoldDB" id="A0A1E1WWQ7"/>
<dbReference type="Pfam" id="PF11095">
    <property type="entry name" value="Gemin7"/>
    <property type="match status" value="1"/>
</dbReference>
<feature type="region of interest" description="Disordered" evidence="1">
    <location>
        <begin position="1"/>
        <end position="32"/>
    </location>
</feature>
<dbReference type="InterPro" id="IPR020338">
    <property type="entry name" value="SMN_gemin7"/>
</dbReference>
<proteinExistence type="evidence at transcript level"/>
<organism evidence="2">
    <name type="scientific">Amblyomma aureolatum</name>
    <dbReference type="NCBI Taxonomy" id="187763"/>
    <lineage>
        <taxon>Eukaryota</taxon>
        <taxon>Metazoa</taxon>
        <taxon>Ecdysozoa</taxon>
        <taxon>Arthropoda</taxon>
        <taxon>Chelicerata</taxon>
        <taxon>Arachnida</taxon>
        <taxon>Acari</taxon>
        <taxon>Parasitiformes</taxon>
        <taxon>Ixodida</taxon>
        <taxon>Ixodoidea</taxon>
        <taxon>Ixodidae</taxon>
        <taxon>Amblyomminae</taxon>
        <taxon>Amblyomma</taxon>
    </lineage>
</organism>
<accession>A0A1E1WWQ7</accession>
<reference evidence="2" key="1">
    <citation type="journal article" date="2017" name="Front. Cell. Infect. Microbiol.">
        <title>The Distinct Transcriptional Response of the Midgut of Amblyomma sculptum and Amblyomma aureolatum Ticks to Rickettsia rickettsii Correlates to Their Differences in Susceptibility to Infection.</title>
        <authorList>
            <person name="Martins L.A."/>
            <person name="Galletti M.F.B.M."/>
            <person name="Ribeiro J.M."/>
            <person name="Fujita A."/>
            <person name="Costa F.B."/>
            <person name="Labruna M.B."/>
            <person name="Daffre S."/>
            <person name="Fogaca A.C."/>
        </authorList>
    </citation>
    <scope>NUCLEOTIDE SEQUENCE</scope>
</reference>
<protein>
    <recommendedName>
        <fullName evidence="3">Gem-associated protein 7</fullName>
    </recommendedName>
</protein>
<dbReference type="PANTHER" id="PTHR14679">
    <property type="entry name" value="GEM-ASSOCIATED PROTEIN 7"/>
    <property type="match status" value="1"/>
</dbReference>
<evidence type="ECO:0000256" key="1">
    <source>
        <dbReference type="SAM" id="MobiDB-lite"/>
    </source>
</evidence>
<evidence type="ECO:0008006" key="3">
    <source>
        <dbReference type="Google" id="ProtNLM"/>
    </source>
</evidence>
<evidence type="ECO:0000313" key="2">
    <source>
        <dbReference type="EMBL" id="JAT91417.1"/>
    </source>
</evidence>
<dbReference type="GO" id="GO:0034719">
    <property type="term" value="C:SMN-Sm protein complex"/>
    <property type="evidence" value="ECO:0007669"/>
    <property type="project" value="InterPro"/>
</dbReference>
<dbReference type="CDD" id="cd11677">
    <property type="entry name" value="Gemin7"/>
    <property type="match status" value="1"/>
</dbReference>
<name>A0A1E1WWQ7_9ACAR</name>
<dbReference type="EMBL" id="GFAC01007771">
    <property type="protein sequence ID" value="JAT91417.1"/>
    <property type="molecule type" value="mRNA"/>
</dbReference>
<dbReference type="Gene3D" id="2.30.30.100">
    <property type="match status" value="1"/>
</dbReference>
<dbReference type="PANTHER" id="PTHR14679:SF1">
    <property type="entry name" value="GEM-ASSOCIATED PROTEIN 7"/>
    <property type="match status" value="1"/>
</dbReference>
<dbReference type="GO" id="GO:0000387">
    <property type="term" value="P:spliceosomal snRNP assembly"/>
    <property type="evidence" value="ECO:0007669"/>
    <property type="project" value="TreeGrafter"/>
</dbReference>
<sequence>MLTSVTDLNIPVSEMPSQGEESREPLKEEEEDELVARQQAARAYLRQQFLQCMRGLVGHVATFHMHENTTVTATFRSCDIDVQNFGVSELSTALGIQPAAILRTGDVISFTVNDLAAATDSCADS</sequence>